<organism evidence="1 2">
    <name type="scientific">Rubroshorea leprosula</name>
    <dbReference type="NCBI Taxonomy" id="152421"/>
    <lineage>
        <taxon>Eukaryota</taxon>
        <taxon>Viridiplantae</taxon>
        <taxon>Streptophyta</taxon>
        <taxon>Embryophyta</taxon>
        <taxon>Tracheophyta</taxon>
        <taxon>Spermatophyta</taxon>
        <taxon>Magnoliopsida</taxon>
        <taxon>eudicotyledons</taxon>
        <taxon>Gunneridae</taxon>
        <taxon>Pentapetalae</taxon>
        <taxon>rosids</taxon>
        <taxon>malvids</taxon>
        <taxon>Malvales</taxon>
        <taxon>Dipterocarpaceae</taxon>
        <taxon>Rubroshorea</taxon>
    </lineage>
</organism>
<reference evidence="1 2" key="1">
    <citation type="journal article" date="2021" name="Commun. Biol.">
        <title>The genome of Shorea leprosula (Dipterocarpaceae) highlights the ecological relevance of drought in aseasonal tropical rainforests.</title>
        <authorList>
            <person name="Ng K.K.S."/>
            <person name="Kobayashi M.J."/>
            <person name="Fawcett J.A."/>
            <person name="Hatakeyama M."/>
            <person name="Paape T."/>
            <person name="Ng C.H."/>
            <person name="Ang C.C."/>
            <person name="Tnah L.H."/>
            <person name="Lee C.T."/>
            <person name="Nishiyama T."/>
            <person name="Sese J."/>
            <person name="O'Brien M.J."/>
            <person name="Copetti D."/>
            <person name="Mohd Noor M.I."/>
            <person name="Ong R.C."/>
            <person name="Putra M."/>
            <person name="Sireger I.Z."/>
            <person name="Indrioko S."/>
            <person name="Kosugi Y."/>
            <person name="Izuno A."/>
            <person name="Isagi Y."/>
            <person name="Lee S.L."/>
            <person name="Shimizu K.K."/>
        </authorList>
    </citation>
    <scope>NUCLEOTIDE SEQUENCE [LARGE SCALE GENOMIC DNA]</scope>
    <source>
        <strain evidence="1">214</strain>
    </source>
</reference>
<accession>A0AAV5LVK2</accession>
<keyword evidence="2" id="KW-1185">Reference proteome</keyword>
<sequence>MDRSKKRVFILQRAKALLERGCSILKSNSQVACYASSLNIGADSGTGEKKMFASSKLYTQVPGQSSLLLAIQVQHFLVMDILEHPIILLGACGIKTLKAFCS</sequence>
<comment type="caution">
    <text evidence="1">The sequence shown here is derived from an EMBL/GenBank/DDBJ whole genome shotgun (WGS) entry which is preliminary data.</text>
</comment>
<evidence type="ECO:0000313" key="1">
    <source>
        <dbReference type="EMBL" id="GKV40788.1"/>
    </source>
</evidence>
<gene>
    <name evidence="1" type="ORF">SLEP1_g48391</name>
</gene>
<dbReference type="Proteomes" id="UP001054252">
    <property type="component" value="Unassembled WGS sequence"/>
</dbReference>
<dbReference type="EMBL" id="BPVZ01000144">
    <property type="protein sequence ID" value="GKV40788.1"/>
    <property type="molecule type" value="Genomic_DNA"/>
</dbReference>
<proteinExistence type="predicted"/>
<name>A0AAV5LVK2_9ROSI</name>
<dbReference type="AlphaFoldDB" id="A0AAV5LVK2"/>
<evidence type="ECO:0000313" key="2">
    <source>
        <dbReference type="Proteomes" id="UP001054252"/>
    </source>
</evidence>
<protein>
    <submittedName>
        <fullName evidence="1">Uncharacterized protein</fullName>
    </submittedName>
</protein>